<dbReference type="InParanoid" id="A0A1B7MVL3"/>
<proteinExistence type="predicted"/>
<dbReference type="AlphaFoldDB" id="A0A1B7MVL3"/>
<dbReference type="EMBL" id="KV448403">
    <property type="protein sequence ID" value="OAX36635.1"/>
    <property type="molecule type" value="Genomic_DNA"/>
</dbReference>
<name>A0A1B7MVL3_9AGAM</name>
<evidence type="ECO:0000313" key="1">
    <source>
        <dbReference type="EMBL" id="OAX36635.1"/>
    </source>
</evidence>
<accession>A0A1B7MVL3</accession>
<dbReference type="OrthoDB" id="10482569at2759"/>
<evidence type="ECO:0000313" key="2">
    <source>
        <dbReference type="Proteomes" id="UP000092154"/>
    </source>
</evidence>
<dbReference type="Proteomes" id="UP000092154">
    <property type="component" value="Unassembled WGS sequence"/>
</dbReference>
<reference evidence="1 2" key="1">
    <citation type="submission" date="2016-06" db="EMBL/GenBank/DDBJ databases">
        <title>Comparative genomics of the ectomycorrhizal sister species Rhizopogon vinicolor and Rhizopogon vesiculosus (Basidiomycota: Boletales) reveals a divergence of the mating type B locus.</title>
        <authorList>
            <consortium name="DOE Joint Genome Institute"/>
            <person name="Mujic A.B."/>
            <person name="Kuo A."/>
            <person name="Tritt A."/>
            <person name="Lipzen A."/>
            <person name="Chen C."/>
            <person name="Johnson J."/>
            <person name="Sharma A."/>
            <person name="Barry K."/>
            <person name="Grigoriev I.V."/>
            <person name="Spatafora J.W."/>
        </authorList>
    </citation>
    <scope>NUCLEOTIDE SEQUENCE [LARGE SCALE GENOMIC DNA]</scope>
    <source>
        <strain evidence="1 2">AM-OR11-026</strain>
    </source>
</reference>
<gene>
    <name evidence="1" type="ORF">K503DRAFT_286815</name>
</gene>
<sequence>MIEHRHQHHTLAVHICSQCTYCNNKLTDEEWSTAFSMANFVFAPQIFNAPPSGSINRPRLSRKEFTWVCEDTVVCITTHLDDEGNLQASMSRLIDAILEQKDNPGDYFEIWSCLFRLPLCSRQGYQRRTYNDTQSYGCPPIFTVTPRRFSFDARDHCSCSPWLSYRPSTPCARYEGQRFVGTAAARGEKKWQAAYRS</sequence>
<organism evidence="1 2">
    <name type="scientific">Rhizopogon vinicolor AM-OR11-026</name>
    <dbReference type="NCBI Taxonomy" id="1314800"/>
    <lineage>
        <taxon>Eukaryota</taxon>
        <taxon>Fungi</taxon>
        <taxon>Dikarya</taxon>
        <taxon>Basidiomycota</taxon>
        <taxon>Agaricomycotina</taxon>
        <taxon>Agaricomycetes</taxon>
        <taxon>Agaricomycetidae</taxon>
        <taxon>Boletales</taxon>
        <taxon>Suillineae</taxon>
        <taxon>Rhizopogonaceae</taxon>
        <taxon>Rhizopogon</taxon>
    </lineage>
</organism>
<protein>
    <submittedName>
        <fullName evidence="1">Uncharacterized protein</fullName>
    </submittedName>
</protein>
<keyword evidence="2" id="KW-1185">Reference proteome</keyword>